<reference evidence="6" key="1">
    <citation type="submission" date="2022-01" db="EMBL/GenBank/DDBJ databases">
        <title>Colwellia maritima, isolated from seawater.</title>
        <authorList>
            <person name="Kristyanto S."/>
            <person name="Jung J."/>
            <person name="Jeon C.O."/>
        </authorList>
    </citation>
    <scope>NUCLEOTIDE SEQUENCE</scope>
    <source>
        <strain evidence="6">MSW7</strain>
    </source>
</reference>
<dbReference type="InterPro" id="IPR024607">
    <property type="entry name" value="Sulfatase_CS"/>
</dbReference>
<dbReference type="PROSITE" id="PS00523">
    <property type="entry name" value="SULFATASE_1"/>
    <property type="match status" value="1"/>
</dbReference>
<dbReference type="EMBL" id="JAKKSL010000005">
    <property type="protein sequence ID" value="MCI2285396.1"/>
    <property type="molecule type" value="Genomic_DNA"/>
</dbReference>
<organism evidence="6 7">
    <name type="scientific">Colwellia maritima</name>
    <dbReference type="NCBI Taxonomy" id="2912588"/>
    <lineage>
        <taxon>Bacteria</taxon>
        <taxon>Pseudomonadati</taxon>
        <taxon>Pseudomonadota</taxon>
        <taxon>Gammaproteobacteria</taxon>
        <taxon>Alteromonadales</taxon>
        <taxon>Colwelliaceae</taxon>
        <taxon>Colwellia</taxon>
    </lineage>
</organism>
<evidence type="ECO:0000313" key="6">
    <source>
        <dbReference type="EMBL" id="MCI2285396.1"/>
    </source>
</evidence>
<feature type="domain" description="Sulfatase N-terminal" evidence="5">
    <location>
        <begin position="41"/>
        <end position="170"/>
    </location>
</feature>
<evidence type="ECO:0000256" key="1">
    <source>
        <dbReference type="ARBA" id="ARBA00008779"/>
    </source>
</evidence>
<evidence type="ECO:0000259" key="5">
    <source>
        <dbReference type="Pfam" id="PF00884"/>
    </source>
</evidence>
<comment type="caution">
    <text evidence="6">The sequence shown here is derived from an EMBL/GenBank/DDBJ whole genome shotgun (WGS) entry which is preliminary data.</text>
</comment>
<dbReference type="PROSITE" id="PS00149">
    <property type="entry name" value="SULFATASE_2"/>
    <property type="match status" value="1"/>
</dbReference>
<sequence length="265" mass="28855">MYINVKMKTIITVLLIIAVMSCTKYSRINSKDETSNKAKKPNVVILYVDDLGYGDIGSYGLKGATTPNIDQLAAKGIRFTDAHSSAATCTPSRYSLLTGQYAFRNNAAILPGDAPLIIDHTKPTLPKMFQKAGYKTAVIGKWHLGLGSGNVDWNKPVSPGPLELGFDYSFLLPATGDRVPTVYLEGHHVVGLDPNDPITVSYEAPIGERPVGTLHPKLLKQTADLQHSASVVNGISRIGWMVVEKAQNGWMKSFLMFLQIKLLNG</sequence>
<accession>A0ABS9X5A4</accession>
<dbReference type="Proteomes" id="UP001139646">
    <property type="component" value="Unassembled WGS sequence"/>
</dbReference>
<evidence type="ECO:0000256" key="4">
    <source>
        <dbReference type="ARBA" id="ARBA00022837"/>
    </source>
</evidence>
<dbReference type="InterPro" id="IPR017850">
    <property type="entry name" value="Alkaline_phosphatase_core_sf"/>
</dbReference>
<dbReference type="InterPro" id="IPR050738">
    <property type="entry name" value="Sulfatase"/>
</dbReference>
<protein>
    <submittedName>
        <fullName evidence="6">Sulfatase-like hydrolase/transferase</fullName>
    </submittedName>
</protein>
<dbReference type="InterPro" id="IPR000917">
    <property type="entry name" value="Sulfatase_N"/>
</dbReference>
<dbReference type="PANTHER" id="PTHR42693:SF33">
    <property type="entry name" value="ARYLSULFATASE"/>
    <property type="match status" value="1"/>
</dbReference>
<gene>
    <name evidence="6" type="ORF">L3081_20925</name>
</gene>
<proteinExistence type="inferred from homology"/>
<comment type="similarity">
    <text evidence="1">Belongs to the sulfatase family.</text>
</comment>
<dbReference type="Gene3D" id="3.40.720.10">
    <property type="entry name" value="Alkaline Phosphatase, subunit A"/>
    <property type="match status" value="1"/>
</dbReference>
<dbReference type="PROSITE" id="PS51257">
    <property type="entry name" value="PROKAR_LIPOPROTEIN"/>
    <property type="match status" value="1"/>
</dbReference>
<evidence type="ECO:0000313" key="7">
    <source>
        <dbReference type="Proteomes" id="UP001139646"/>
    </source>
</evidence>
<evidence type="ECO:0000256" key="2">
    <source>
        <dbReference type="ARBA" id="ARBA00022723"/>
    </source>
</evidence>
<keyword evidence="3" id="KW-0378">Hydrolase</keyword>
<keyword evidence="4" id="KW-0106">Calcium</keyword>
<name>A0ABS9X5A4_9GAMM</name>
<keyword evidence="2" id="KW-0479">Metal-binding</keyword>
<dbReference type="SUPFAM" id="SSF53649">
    <property type="entry name" value="Alkaline phosphatase-like"/>
    <property type="match status" value="1"/>
</dbReference>
<evidence type="ECO:0000256" key="3">
    <source>
        <dbReference type="ARBA" id="ARBA00022801"/>
    </source>
</evidence>
<dbReference type="PANTHER" id="PTHR42693">
    <property type="entry name" value="ARYLSULFATASE FAMILY MEMBER"/>
    <property type="match status" value="1"/>
</dbReference>
<dbReference type="Pfam" id="PF00884">
    <property type="entry name" value="Sulfatase"/>
    <property type="match status" value="1"/>
</dbReference>
<keyword evidence="7" id="KW-1185">Reference proteome</keyword>